<dbReference type="SUPFAM" id="SSF111249">
    <property type="entry name" value="Sulfolobus fructose-1,6-bisphosphatase-like"/>
    <property type="match status" value="1"/>
</dbReference>
<accession>A0ABQ9ZWS8</accession>
<sequence length="85" mass="9749">MDDDRKFFDIYCSLPIPPPTIDLASNLLVDDQHSHNGLHSEIINIDSNSQVILSYLDENYRLYFILGNNLRWAIEQLNGRSAVCP</sequence>
<proteinExistence type="predicted"/>
<dbReference type="Proteomes" id="UP001234178">
    <property type="component" value="Unassembled WGS sequence"/>
</dbReference>
<evidence type="ECO:0000313" key="1">
    <source>
        <dbReference type="EMBL" id="KAK4017343.1"/>
    </source>
</evidence>
<dbReference type="EMBL" id="JAOYFB010000005">
    <property type="protein sequence ID" value="KAK4017343.1"/>
    <property type="molecule type" value="Genomic_DNA"/>
</dbReference>
<organism evidence="1 2">
    <name type="scientific">Daphnia magna</name>
    <dbReference type="NCBI Taxonomy" id="35525"/>
    <lineage>
        <taxon>Eukaryota</taxon>
        <taxon>Metazoa</taxon>
        <taxon>Ecdysozoa</taxon>
        <taxon>Arthropoda</taxon>
        <taxon>Crustacea</taxon>
        <taxon>Branchiopoda</taxon>
        <taxon>Diplostraca</taxon>
        <taxon>Cladocera</taxon>
        <taxon>Anomopoda</taxon>
        <taxon>Daphniidae</taxon>
        <taxon>Daphnia</taxon>
    </lineage>
</organism>
<name>A0ABQ9ZWS8_9CRUS</name>
<protein>
    <submittedName>
        <fullName evidence="1">Uncharacterized protein</fullName>
    </submittedName>
</protein>
<evidence type="ECO:0000313" key="2">
    <source>
        <dbReference type="Proteomes" id="UP001234178"/>
    </source>
</evidence>
<keyword evidence="2" id="KW-1185">Reference proteome</keyword>
<gene>
    <name evidence="1" type="ORF">OUZ56_032290</name>
</gene>
<comment type="caution">
    <text evidence="1">The sequence shown here is derived from an EMBL/GenBank/DDBJ whole genome shotgun (WGS) entry which is preliminary data.</text>
</comment>
<reference evidence="1 2" key="1">
    <citation type="journal article" date="2023" name="Nucleic Acids Res.">
        <title>The hologenome of Daphnia magna reveals possible DNA methylation and microbiome-mediated evolution of the host genome.</title>
        <authorList>
            <person name="Chaturvedi A."/>
            <person name="Li X."/>
            <person name="Dhandapani V."/>
            <person name="Marshall H."/>
            <person name="Kissane S."/>
            <person name="Cuenca-Cambronero M."/>
            <person name="Asole G."/>
            <person name="Calvet F."/>
            <person name="Ruiz-Romero M."/>
            <person name="Marangio P."/>
            <person name="Guigo R."/>
            <person name="Rago D."/>
            <person name="Mirbahai L."/>
            <person name="Eastwood N."/>
            <person name="Colbourne J.K."/>
            <person name="Zhou J."/>
            <person name="Mallon E."/>
            <person name="Orsini L."/>
        </authorList>
    </citation>
    <scope>NUCLEOTIDE SEQUENCE [LARGE SCALE GENOMIC DNA]</scope>
    <source>
        <strain evidence="1">LRV0_1</strain>
    </source>
</reference>
<dbReference type="InterPro" id="IPR036076">
    <property type="entry name" value="FBPase_V_sf"/>
</dbReference>